<dbReference type="InterPro" id="IPR050951">
    <property type="entry name" value="Retrovirus_Pol_polyprotein"/>
</dbReference>
<dbReference type="GO" id="GO:0003824">
    <property type="term" value="F:catalytic activity"/>
    <property type="evidence" value="ECO:0007669"/>
    <property type="project" value="UniProtKB-KW"/>
</dbReference>
<dbReference type="Pfam" id="PF00665">
    <property type="entry name" value="rve"/>
    <property type="match status" value="1"/>
</dbReference>
<dbReference type="Gene3D" id="1.10.340.70">
    <property type="match status" value="1"/>
</dbReference>
<feature type="compositionally biased region" description="Acidic residues" evidence="2">
    <location>
        <begin position="28"/>
        <end position="38"/>
    </location>
</feature>
<dbReference type="Pfam" id="PF00385">
    <property type="entry name" value="Chromo"/>
    <property type="match status" value="1"/>
</dbReference>
<sequence>MKNNQPRFRSKVVKKTIVPVPNQQTDYNSDDNMDTDTESDEQNMTFAAMSIKDCEYQYMNEPPRNLLNKNSIILPITLEGNDIKLAKILEVKINKDIKGIIKACKKDTVIDRIGSTEEDIKITYNSRQCYSKFEIFDIFSNIDVVIGMDLIMQIGITISNMAMDWDDDNNPEIPTIYPDPYTPNDSPYGTEAERAQFMKEIEPYIEANKNIDPKAYCNISGSTLELHKLKDHENKMYKPQWPLEEKFSPTIEEQMATWIRNGVIQPAPPGTPYNSPIFCVRKKTGTGEYAPGVYRVVVDCRAVNAALDPDKSDRFPLPLISTLHRKISFVQGYLTNLFSDLSSVTTNFIDDITVHTVYTEADMGTHLKYVKIVIDWLKKANLKINHAKTHFAQRSINILGFCLSEKRLAFDSRKVSNILDRDPKVANSKELQSRLGLVNYSSSNLPRLSTLTAPLDAIKNTPDIDKVWTEDHTTAMTNIQQLPVRSPIIPAPNLAYPFCLVTNASSYGIGACLYQVIKKRIYYNGFIARKLSASEQRYGSSKRELLAVVYAFNKFRQWLRGEKFHLFLDNRGLLYLHSQEKLTRMIESFYDTIFEFHFDITYCMGMDNILADRLSRIFVPGTKKLEGCGSLARRATVIKRILDPIEPTNDKDLHEAKKQKKGIKANDIILQPFNPSTQGTKINDTENNANKESTNSNTISSALTETANSDSKDNKELCIYASHLDIYEVPKSEEQKQELLEKSHLLGHYGITAMEQVIHEDYQMHWKGLRKDIERYVKNCSKCRVFNIGRHVYHPPKNHTADSVGDHWVFDVGTFDVTTPRGNNFILVAMDLFSRFIVLRAFPNKTATTVAKEIVSIFSLFGYPKILSHDKGKEFSSQLLESIAANAKIEQRLSLPWCLLGNSACEAAVKSPKTIVINMLDGCAKNWDLYLDGTDYSLNLHKSRLHGMKPFVVMFARLPNELKDYSDVEMSLPEQTLNAKALKDKIKRIDKILVPAIKEQIVESQKADNAYFMKRHKILKNPFPIGASVMIKNVESKNSKTDPKYEGVFYIHGYTKNGSYILKDETDTFLSRDVPTSHIKLMNENSPPPEPADKRYEVEAILKHKGKAPNYQYLVTWKDYDCSYDSWETPELFDSRQPIKQYWVRVGAPEKSSGKRQRVPKSINKRSVATREERSTKRHARLIENRQPSSL</sequence>
<dbReference type="GO" id="GO:0015074">
    <property type="term" value="P:DNA integration"/>
    <property type="evidence" value="ECO:0007669"/>
    <property type="project" value="InterPro"/>
</dbReference>
<dbReference type="InterPro" id="IPR016197">
    <property type="entry name" value="Chromo-like_dom_sf"/>
</dbReference>
<evidence type="ECO:0000259" key="3">
    <source>
        <dbReference type="PROSITE" id="PS50013"/>
    </source>
</evidence>
<dbReference type="PANTHER" id="PTHR37984:SF5">
    <property type="entry name" value="PROTEIN NYNRIN-LIKE"/>
    <property type="match status" value="1"/>
</dbReference>
<dbReference type="InterPro" id="IPR012337">
    <property type="entry name" value="RNaseH-like_sf"/>
</dbReference>
<dbReference type="SMART" id="SM00298">
    <property type="entry name" value="CHROMO"/>
    <property type="match status" value="1"/>
</dbReference>
<dbReference type="AlphaFoldDB" id="A0AAN7DFN7"/>
<gene>
    <name evidence="5" type="primary">CHS4_1</name>
    <name evidence="5" type="ORF">ATC70_005872</name>
</gene>
<dbReference type="RefSeq" id="XP_064680532.1">
    <property type="nucleotide sequence ID" value="XM_064825155.1"/>
</dbReference>
<dbReference type="Pfam" id="PF17919">
    <property type="entry name" value="RT_RNaseH_2"/>
    <property type="match status" value="1"/>
</dbReference>
<dbReference type="InterPro" id="IPR041588">
    <property type="entry name" value="Integrase_H2C2"/>
</dbReference>
<proteinExistence type="predicted"/>
<dbReference type="SUPFAM" id="SSF54160">
    <property type="entry name" value="Chromo domain-like"/>
    <property type="match status" value="1"/>
</dbReference>
<dbReference type="CDD" id="cd09274">
    <property type="entry name" value="RNase_HI_RT_Ty3"/>
    <property type="match status" value="1"/>
</dbReference>
<dbReference type="Gene3D" id="3.10.10.10">
    <property type="entry name" value="HIV Type 1 Reverse Transcriptase, subunit A, domain 1"/>
    <property type="match status" value="1"/>
</dbReference>
<dbReference type="InterPro" id="IPR041577">
    <property type="entry name" value="RT_RNaseH_2"/>
</dbReference>
<dbReference type="PANTHER" id="PTHR37984">
    <property type="entry name" value="PROTEIN CBG26694"/>
    <property type="match status" value="1"/>
</dbReference>
<accession>A0AAN7DFN7</accession>
<feature type="domain" description="Integrase catalytic" evidence="4">
    <location>
        <begin position="792"/>
        <end position="958"/>
    </location>
</feature>
<evidence type="ECO:0000313" key="6">
    <source>
        <dbReference type="Proteomes" id="UP001304243"/>
    </source>
</evidence>
<dbReference type="Gene3D" id="3.30.420.10">
    <property type="entry name" value="Ribonuclease H-like superfamily/Ribonuclease H"/>
    <property type="match status" value="1"/>
</dbReference>
<dbReference type="PROSITE" id="PS50013">
    <property type="entry name" value="CHROMO_2"/>
    <property type="match status" value="1"/>
</dbReference>
<feature type="domain" description="Chromo" evidence="3">
    <location>
        <begin position="1096"/>
        <end position="1154"/>
    </location>
</feature>
<dbReference type="InterPro" id="IPR036397">
    <property type="entry name" value="RNaseH_sf"/>
</dbReference>
<feature type="region of interest" description="Disordered" evidence="2">
    <location>
        <begin position="674"/>
        <end position="697"/>
    </location>
</feature>
<dbReference type="Gene3D" id="3.30.70.270">
    <property type="match status" value="1"/>
</dbReference>
<dbReference type="InterPro" id="IPR000477">
    <property type="entry name" value="RT_dom"/>
</dbReference>
<protein>
    <submittedName>
        <fullName evidence="5">Chitin synthase 4</fullName>
    </submittedName>
</protein>
<dbReference type="InterPro" id="IPR001584">
    <property type="entry name" value="Integrase_cat-core"/>
</dbReference>
<name>A0AAN7DFN7_9FUNG</name>
<dbReference type="InterPro" id="IPR043502">
    <property type="entry name" value="DNA/RNA_pol_sf"/>
</dbReference>
<dbReference type="GO" id="GO:0005634">
    <property type="term" value="C:nucleus"/>
    <property type="evidence" value="ECO:0007669"/>
    <property type="project" value="UniProtKB-ARBA"/>
</dbReference>
<dbReference type="Pfam" id="PF00078">
    <property type="entry name" value="RVT_1"/>
    <property type="match status" value="1"/>
</dbReference>
<dbReference type="InterPro" id="IPR023780">
    <property type="entry name" value="Chromo_domain"/>
</dbReference>
<dbReference type="GO" id="GO:0003676">
    <property type="term" value="F:nucleic acid binding"/>
    <property type="evidence" value="ECO:0007669"/>
    <property type="project" value="InterPro"/>
</dbReference>
<evidence type="ECO:0000256" key="2">
    <source>
        <dbReference type="SAM" id="MobiDB-lite"/>
    </source>
</evidence>
<keyword evidence="6" id="KW-1185">Reference proteome</keyword>
<dbReference type="Gene3D" id="2.40.50.40">
    <property type="match status" value="1"/>
</dbReference>
<evidence type="ECO:0000313" key="5">
    <source>
        <dbReference type="EMBL" id="KAK4513866.1"/>
    </source>
</evidence>
<reference evidence="5 6" key="1">
    <citation type="submission" date="2022-11" db="EMBL/GenBank/DDBJ databases">
        <title>Mucor velutinosus strain NIH1002 WGS.</title>
        <authorList>
            <person name="Subramanian P."/>
            <person name="Mullikin J.C."/>
            <person name="Segre J.A."/>
            <person name="Zelazny A.M."/>
        </authorList>
    </citation>
    <scope>NUCLEOTIDE SEQUENCE [LARGE SCALE GENOMIC DNA]</scope>
    <source>
        <strain evidence="5 6">NIH1002</strain>
    </source>
</reference>
<dbReference type="Proteomes" id="UP001304243">
    <property type="component" value="Unassembled WGS sequence"/>
</dbReference>
<dbReference type="SUPFAM" id="SSF56672">
    <property type="entry name" value="DNA/RNA polymerases"/>
    <property type="match status" value="1"/>
</dbReference>
<organism evidence="5 6">
    <name type="scientific">Mucor velutinosus</name>
    <dbReference type="NCBI Taxonomy" id="708070"/>
    <lineage>
        <taxon>Eukaryota</taxon>
        <taxon>Fungi</taxon>
        <taxon>Fungi incertae sedis</taxon>
        <taxon>Mucoromycota</taxon>
        <taxon>Mucoromycotina</taxon>
        <taxon>Mucoromycetes</taxon>
        <taxon>Mucorales</taxon>
        <taxon>Mucorineae</taxon>
        <taxon>Mucoraceae</taxon>
        <taxon>Mucor</taxon>
    </lineage>
</organism>
<dbReference type="Pfam" id="PF17921">
    <property type="entry name" value="Integrase_H2C2"/>
    <property type="match status" value="1"/>
</dbReference>
<dbReference type="GeneID" id="89949558"/>
<evidence type="ECO:0000256" key="1">
    <source>
        <dbReference type="ARBA" id="ARBA00023268"/>
    </source>
</evidence>
<comment type="caution">
    <text evidence="5">The sequence shown here is derived from an EMBL/GenBank/DDBJ whole genome shotgun (WGS) entry which is preliminary data.</text>
</comment>
<dbReference type="InterPro" id="IPR000953">
    <property type="entry name" value="Chromo/chromo_shadow_dom"/>
</dbReference>
<dbReference type="PROSITE" id="PS50994">
    <property type="entry name" value="INTEGRASE"/>
    <property type="match status" value="1"/>
</dbReference>
<dbReference type="EMBL" id="JASEJX010000016">
    <property type="protein sequence ID" value="KAK4513866.1"/>
    <property type="molecule type" value="Genomic_DNA"/>
</dbReference>
<dbReference type="InterPro" id="IPR043128">
    <property type="entry name" value="Rev_trsase/Diguanyl_cyclase"/>
</dbReference>
<evidence type="ECO:0000259" key="4">
    <source>
        <dbReference type="PROSITE" id="PS50994"/>
    </source>
</evidence>
<keyword evidence="1" id="KW-0511">Multifunctional enzyme</keyword>
<dbReference type="SUPFAM" id="SSF53098">
    <property type="entry name" value="Ribonuclease H-like"/>
    <property type="match status" value="1"/>
</dbReference>
<feature type="region of interest" description="Disordered" evidence="2">
    <location>
        <begin position="19"/>
        <end position="38"/>
    </location>
</feature>
<feature type="region of interest" description="Disordered" evidence="2">
    <location>
        <begin position="1147"/>
        <end position="1191"/>
    </location>
</feature>